<organism evidence="2 3">
    <name type="scientific">Furfurilactobacillus curtus</name>
    <dbReference type="NCBI Taxonomy" id="1746200"/>
    <lineage>
        <taxon>Bacteria</taxon>
        <taxon>Bacillati</taxon>
        <taxon>Bacillota</taxon>
        <taxon>Bacilli</taxon>
        <taxon>Lactobacillales</taxon>
        <taxon>Lactobacillaceae</taxon>
        <taxon>Furfurilactobacillus</taxon>
    </lineage>
</organism>
<comment type="caution">
    <text evidence="2">The sequence shown here is derived from an EMBL/GenBank/DDBJ whole genome shotgun (WGS) entry which is preliminary data.</text>
</comment>
<dbReference type="SUPFAM" id="SSF51430">
    <property type="entry name" value="NAD(P)-linked oxidoreductase"/>
    <property type="match status" value="1"/>
</dbReference>
<dbReference type="InterPro" id="IPR023210">
    <property type="entry name" value="NADP_OxRdtase_dom"/>
</dbReference>
<dbReference type="CDD" id="cd19086">
    <property type="entry name" value="AKR_AKR11C1"/>
    <property type="match status" value="1"/>
</dbReference>
<dbReference type="EMBL" id="BQXO01000002">
    <property type="protein sequence ID" value="GKT05450.1"/>
    <property type="molecule type" value="Genomic_DNA"/>
</dbReference>
<evidence type="ECO:0000313" key="2">
    <source>
        <dbReference type="EMBL" id="GKT05450.1"/>
    </source>
</evidence>
<dbReference type="InterPro" id="IPR036812">
    <property type="entry name" value="NAD(P)_OxRdtase_dom_sf"/>
</dbReference>
<name>A0ABQ5JMK9_9LACO</name>
<dbReference type="RefSeq" id="WP_407882707.1">
    <property type="nucleotide sequence ID" value="NZ_BQXO01000002.1"/>
</dbReference>
<accession>A0ABQ5JMK9</accession>
<keyword evidence="3" id="KW-1185">Reference proteome</keyword>
<feature type="domain" description="NADP-dependent oxidoreductase" evidence="1">
    <location>
        <begin position="16"/>
        <end position="314"/>
    </location>
</feature>
<dbReference type="Pfam" id="PF00248">
    <property type="entry name" value="Aldo_ket_red"/>
    <property type="match status" value="1"/>
</dbReference>
<dbReference type="Proteomes" id="UP001628078">
    <property type="component" value="Unassembled WGS sequence"/>
</dbReference>
<proteinExistence type="predicted"/>
<dbReference type="PANTHER" id="PTHR43312">
    <property type="entry name" value="D-THREO-ALDOSE 1-DEHYDROGENASE"/>
    <property type="match status" value="1"/>
</dbReference>
<evidence type="ECO:0000313" key="3">
    <source>
        <dbReference type="Proteomes" id="UP001628078"/>
    </source>
</evidence>
<evidence type="ECO:0000259" key="1">
    <source>
        <dbReference type="Pfam" id="PF00248"/>
    </source>
</evidence>
<gene>
    <name evidence="2" type="ORF">JCM31185_07390</name>
</gene>
<reference evidence="2 3" key="1">
    <citation type="submission" date="2022-03" db="EMBL/GenBank/DDBJ databases">
        <title>Draft genome sequence of Furfurilactobacillus curtus JCM 31185.</title>
        <authorList>
            <person name="Suzuki S."/>
            <person name="Endo A."/>
            <person name="Kajikawa A."/>
        </authorList>
    </citation>
    <scope>NUCLEOTIDE SEQUENCE [LARGE SCALE GENOMIC DNA]</scope>
    <source>
        <strain evidence="2 3">JCM 31185</strain>
    </source>
</reference>
<protein>
    <submittedName>
        <fullName evidence="2">Aldo/keto reductase</fullName>
    </submittedName>
</protein>
<sequence>MKYRTLGKTGFKISDVSLGTWQLGGKWGAPFDEQDAQATLAAAYDAGVNFFDTADIYQEGLSEKAIGTFLKGKTDKVYVSTKIGRKLDPHVAAGYTPANIDAFVDASLQNMQVDALDNVLLHCPPTAVYYNPEVWFELDRLKKIGKIRNYGVSVEKTEEAIKALDYDISTVEIIFNMFRLKPANLFFKLAQAKNVGILARVPLASGLLSGKYSAETKFGAEDHRSYNRDGSAFDKGETFSGVDYLTGVKAANELKQRLGTEQLAQTALRWILMFDAVTTVIPGASNPGQIARNVSASDVPALTDEQMAIVRDVYNRLIKNPVEYLW</sequence>
<dbReference type="PANTHER" id="PTHR43312:SF1">
    <property type="entry name" value="NADP-DEPENDENT OXIDOREDUCTASE DOMAIN-CONTAINING PROTEIN"/>
    <property type="match status" value="1"/>
</dbReference>
<dbReference type="Gene3D" id="3.20.20.100">
    <property type="entry name" value="NADP-dependent oxidoreductase domain"/>
    <property type="match status" value="1"/>
</dbReference>
<dbReference type="InterPro" id="IPR053135">
    <property type="entry name" value="AKR2_Oxidoreductase"/>
</dbReference>